<organism evidence="1 4">
    <name type="scientific">Scandinavium lactucae</name>
    <dbReference type="NCBI Taxonomy" id="3095028"/>
    <lineage>
        <taxon>Bacteria</taxon>
        <taxon>Pseudomonadati</taxon>
        <taxon>Pseudomonadota</taxon>
        <taxon>Gammaproteobacteria</taxon>
        <taxon>Enterobacterales</taxon>
        <taxon>Enterobacteriaceae</taxon>
        <taxon>Scandinavium</taxon>
    </lineage>
</organism>
<gene>
    <name evidence="2" type="ORF">SIK69_15625</name>
    <name evidence="1" type="ORF">SIL20_06165</name>
</gene>
<accession>A0AAJ2RZQ6</accession>
<reference evidence="1 3" key="1">
    <citation type="submission" date="2023-11" db="EMBL/GenBank/DDBJ databases">
        <title>Scandinavium wanjuensis sp. nov., isolated from lettuce South Korea.</title>
        <authorList>
            <person name="Park J."/>
            <person name="Park S."/>
            <person name="Oh K.K."/>
            <person name="Cho G.S."/>
            <person name="Franz C.M.A.P."/>
        </authorList>
    </citation>
    <scope>NUCLEOTIDE SEQUENCE</scope>
    <source>
        <strain evidence="1">V105_12</strain>
        <strain evidence="2 3">V105_6</strain>
    </source>
</reference>
<proteinExistence type="predicted"/>
<dbReference type="Proteomes" id="UP001275664">
    <property type="component" value="Unassembled WGS sequence"/>
</dbReference>
<protein>
    <submittedName>
        <fullName evidence="1">DUF4198 domain-containing protein</fullName>
    </submittedName>
</protein>
<dbReference type="Proteomes" id="UP001282336">
    <property type="component" value="Unassembled WGS sequence"/>
</dbReference>
<comment type="caution">
    <text evidence="1">The sequence shown here is derived from an EMBL/GenBank/DDBJ whole genome shotgun (WGS) entry which is preliminary data.</text>
</comment>
<dbReference type="AlphaFoldDB" id="A0AAJ2RZQ6"/>
<dbReference type="EMBL" id="JAWXRD010000036">
    <property type="protein sequence ID" value="MDX6041615.1"/>
    <property type="molecule type" value="Genomic_DNA"/>
</dbReference>
<dbReference type="InterPro" id="IPR019613">
    <property type="entry name" value="DUF4198"/>
</dbReference>
<evidence type="ECO:0000313" key="4">
    <source>
        <dbReference type="Proteomes" id="UP001282336"/>
    </source>
</evidence>
<evidence type="ECO:0000313" key="2">
    <source>
        <dbReference type="EMBL" id="MDX6041615.1"/>
    </source>
</evidence>
<name>A0AAJ2RZQ6_9ENTR</name>
<evidence type="ECO:0000313" key="3">
    <source>
        <dbReference type="Proteomes" id="UP001275664"/>
    </source>
</evidence>
<sequence>MKHPFMALTRGVMVVTLSLFSVTAVQAHEFWMIPHNAQSRTGEQVVFELRIGSGLPGKQSVRFPGLISTFIARDARGKYAVSGRDNSRVIGHLRPRASGATVVALRTNEAKITLPASEFNAYLEEEGLTKVIHQRQQESDSAEPATELFSRCGKSIILVDGKSAGFDQPLGQPLEVIPLTEPFGYQPGQPYRLRLLRDGKPLVGAQIKAQLQGKKRYLLKAVSNAQGEVAIALPEPGVWLFSAVDMVPAENPDADWQSLWASVTLDIGERRSS</sequence>
<dbReference type="Pfam" id="PF10670">
    <property type="entry name" value="DUF4198"/>
    <property type="match status" value="1"/>
</dbReference>
<keyword evidence="3" id="KW-1185">Reference proteome</keyword>
<dbReference type="RefSeq" id="WP_319627679.1">
    <property type="nucleotide sequence ID" value="NZ_JAWXRB010000039.1"/>
</dbReference>
<dbReference type="EMBL" id="JAWXRC010000021">
    <property type="protein sequence ID" value="MDX6031095.1"/>
    <property type="molecule type" value="Genomic_DNA"/>
</dbReference>
<evidence type="ECO:0000313" key="1">
    <source>
        <dbReference type="EMBL" id="MDX6031095.1"/>
    </source>
</evidence>